<dbReference type="Proteomes" id="UP001378960">
    <property type="component" value="Unassembled WGS sequence"/>
</dbReference>
<comment type="similarity">
    <text evidence="13">Belongs to the ubiquitin-conjugating enzyme family.</text>
</comment>
<keyword evidence="17" id="KW-1185">Reference proteome</keyword>
<evidence type="ECO:0000256" key="9">
    <source>
        <dbReference type="ARBA" id="ARBA00044092"/>
    </source>
</evidence>
<feature type="compositionally biased region" description="Low complexity" evidence="14">
    <location>
        <begin position="21"/>
        <end position="38"/>
    </location>
</feature>
<gene>
    <name evidence="16" type="ORF">DAPK24_046330</name>
</gene>
<keyword evidence="4 13" id="KW-0833">Ubl conjugation pathway</keyword>
<dbReference type="Pfam" id="PF00179">
    <property type="entry name" value="UQ_con"/>
    <property type="match status" value="1"/>
</dbReference>
<keyword evidence="3 13" id="KW-0547">Nucleotide-binding</keyword>
<dbReference type="InterPro" id="IPR000608">
    <property type="entry name" value="UBC"/>
</dbReference>
<sequence length="204" mass="23235">MIRLKKLQEAKAKAKANETLNSNGNNHSNNSNNNNNNNNISSVAFIRAKRDLQEYEEIPSISIFYERNNPMKIELIIKPDEGFYKGGKFKFECNIPNNYPNNAPEFKCFNKIYHPNIDINGHVCLNILRNDWKPTLTLQLIFAGILHLFLHPNPNDPLNKDAADDLAKFPDQFARNVRQSISGGYVNGEKFENVLVNRGGFGDL</sequence>
<dbReference type="Gene3D" id="3.10.110.10">
    <property type="entry name" value="Ubiquitin Conjugating Enzyme"/>
    <property type="match status" value="1"/>
</dbReference>
<dbReference type="PANTHER" id="PTHR24067">
    <property type="entry name" value="UBIQUITIN-CONJUGATING ENZYME E2"/>
    <property type="match status" value="1"/>
</dbReference>
<evidence type="ECO:0000256" key="12">
    <source>
        <dbReference type="PROSITE-ProRule" id="PRU10133"/>
    </source>
</evidence>
<dbReference type="SMART" id="SM00212">
    <property type="entry name" value="UBCc"/>
    <property type="match status" value="1"/>
</dbReference>
<accession>A0AAV5R9J6</accession>
<dbReference type="InterPro" id="IPR050113">
    <property type="entry name" value="Ub_conjugating_enzyme"/>
</dbReference>
<evidence type="ECO:0000256" key="3">
    <source>
        <dbReference type="ARBA" id="ARBA00022741"/>
    </source>
</evidence>
<feature type="domain" description="UBC core" evidence="15">
    <location>
        <begin position="40"/>
        <end position="186"/>
    </location>
</feature>
<dbReference type="EMBL" id="BTGB01000009">
    <property type="protein sequence ID" value="GMM48035.1"/>
    <property type="molecule type" value="Genomic_DNA"/>
</dbReference>
<dbReference type="InterPro" id="IPR016135">
    <property type="entry name" value="UBQ-conjugating_enzyme/RWD"/>
</dbReference>
<evidence type="ECO:0000256" key="11">
    <source>
        <dbReference type="ARBA" id="ARBA00044315"/>
    </source>
</evidence>
<evidence type="ECO:0000313" key="17">
    <source>
        <dbReference type="Proteomes" id="UP001378960"/>
    </source>
</evidence>
<feature type="active site" description="Glycyl thioester intermediate" evidence="12">
    <location>
        <position position="124"/>
    </location>
</feature>
<dbReference type="SUPFAM" id="SSF54495">
    <property type="entry name" value="UBC-like"/>
    <property type="match status" value="1"/>
</dbReference>
<reference evidence="16 17" key="1">
    <citation type="journal article" date="2023" name="Elife">
        <title>Identification of key yeast species and microbe-microbe interactions impacting larval growth of Drosophila in the wild.</title>
        <authorList>
            <person name="Mure A."/>
            <person name="Sugiura Y."/>
            <person name="Maeda R."/>
            <person name="Honda K."/>
            <person name="Sakurai N."/>
            <person name="Takahashi Y."/>
            <person name="Watada M."/>
            <person name="Katoh T."/>
            <person name="Gotoh A."/>
            <person name="Gotoh Y."/>
            <person name="Taniguchi I."/>
            <person name="Nakamura K."/>
            <person name="Hayashi T."/>
            <person name="Katayama T."/>
            <person name="Uemura T."/>
            <person name="Hattori Y."/>
        </authorList>
    </citation>
    <scope>NUCLEOTIDE SEQUENCE [LARGE SCALE GENOMIC DNA]</scope>
    <source>
        <strain evidence="16 17">PK-24</strain>
    </source>
</reference>
<evidence type="ECO:0000256" key="1">
    <source>
        <dbReference type="ARBA" id="ARBA00005032"/>
    </source>
</evidence>
<evidence type="ECO:0000313" key="16">
    <source>
        <dbReference type="EMBL" id="GMM48035.1"/>
    </source>
</evidence>
<evidence type="ECO:0000256" key="6">
    <source>
        <dbReference type="ARBA" id="ARBA00043698"/>
    </source>
</evidence>
<dbReference type="GO" id="GO:0061654">
    <property type="term" value="F:NEDD8 conjugating enzyme activity"/>
    <property type="evidence" value="ECO:0007669"/>
    <property type="project" value="UniProtKB-EC"/>
</dbReference>
<dbReference type="InterPro" id="IPR023313">
    <property type="entry name" value="UBQ-conjugating_AS"/>
</dbReference>
<dbReference type="PROSITE" id="PS00183">
    <property type="entry name" value="UBC_1"/>
    <property type="match status" value="1"/>
</dbReference>
<protein>
    <recommendedName>
        <fullName evidence="9">NEDD8-conjugating enzyme UBC12</fullName>
        <ecNumber evidence="7">2.3.2.34</ecNumber>
    </recommendedName>
    <alternativeName>
        <fullName evidence="8">NEDD8-conjugating enzyme Ubc12</fullName>
    </alternativeName>
    <alternativeName>
        <fullName evidence="10">RUB1-conjugating enzyme</fullName>
    </alternativeName>
    <alternativeName>
        <fullName evidence="11">Ubiquitin carrier protein 12</fullName>
    </alternativeName>
</protein>
<evidence type="ECO:0000256" key="8">
    <source>
        <dbReference type="ARBA" id="ARBA00044084"/>
    </source>
</evidence>
<evidence type="ECO:0000256" key="4">
    <source>
        <dbReference type="ARBA" id="ARBA00022786"/>
    </source>
</evidence>
<comment type="catalytic activity">
    <reaction evidence="6">
        <text>[E1 NEDD8-activating enzyme]-S-[NEDD8 protein]-yl-L-cysteine + [E2 NEDD8-conjugating enzyme]-L-cysteine = [E1 NEDD8-activating enzyme]-L-cysteine + [E2 NEDD8-conjugating enzyme]-S-[NEDD8-protein]-yl-L-cysteine.</text>
        <dbReference type="EC" id="2.3.2.34"/>
    </reaction>
</comment>
<evidence type="ECO:0000256" key="5">
    <source>
        <dbReference type="ARBA" id="ARBA00022840"/>
    </source>
</evidence>
<dbReference type="EC" id="2.3.2.34" evidence="7"/>
<organism evidence="16 17">
    <name type="scientific">Pichia kluyveri</name>
    <name type="common">Yeast</name>
    <dbReference type="NCBI Taxonomy" id="36015"/>
    <lineage>
        <taxon>Eukaryota</taxon>
        <taxon>Fungi</taxon>
        <taxon>Dikarya</taxon>
        <taxon>Ascomycota</taxon>
        <taxon>Saccharomycotina</taxon>
        <taxon>Pichiomycetes</taxon>
        <taxon>Pichiales</taxon>
        <taxon>Pichiaceae</taxon>
        <taxon>Pichia</taxon>
    </lineage>
</organism>
<evidence type="ECO:0000256" key="7">
    <source>
        <dbReference type="ARBA" id="ARBA00044047"/>
    </source>
</evidence>
<proteinExistence type="inferred from homology"/>
<keyword evidence="2" id="KW-0808">Transferase</keyword>
<evidence type="ECO:0000256" key="10">
    <source>
        <dbReference type="ARBA" id="ARBA00044279"/>
    </source>
</evidence>
<dbReference type="CDD" id="cd23794">
    <property type="entry name" value="UBCc_UBE2F_UBE2M"/>
    <property type="match status" value="1"/>
</dbReference>
<name>A0AAV5R9J6_PICKL</name>
<evidence type="ECO:0000256" key="2">
    <source>
        <dbReference type="ARBA" id="ARBA00022679"/>
    </source>
</evidence>
<dbReference type="AlphaFoldDB" id="A0AAV5R9J6"/>
<evidence type="ECO:0000256" key="14">
    <source>
        <dbReference type="SAM" id="MobiDB-lite"/>
    </source>
</evidence>
<dbReference type="FunFam" id="3.10.110.10:FF:000005">
    <property type="entry name" value="NEDD8-conjugating enzyme Ubc12"/>
    <property type="match status" value="1"/>
</dbReference>
<evidence type="ECO:0000259" key="15">
    <source>
        <dbReference type="PROSITE" id="PS50127"/>
    </source>
</evidence>
<dbReference type="GO" id="GO:0005524">
    <property type="term" value="F:ATP binding"/>
    <property type="evidence" value="ECO:0007669"/>
    <property type="project" value="UniProtKB-UniRule"/>
</dbReference>
<dbReference type="PROSITE" id="PS50127">
    <property type="entry name" value="UBC_2"/>
    <property type="match status" value="1"/>
</dbReference>
<comment type="pathway">
    <text evidence="1">Protein modification; protein neddylation.</text>
</comment>
<keyword evidence="5 13" id="KW-0067">ATP-binding</keyword>
<evidence type="ECO:0000256" key="13">
    <source>
        <dbReference type="RuleBase" id="RU362109"/>
    </source>
</evidence>
<comment type="caution">
    <text evidence="16">The sequence shown here is derived from an EMBL/GenBank/DDBJ whole genome shotgun (WGS) entry which is preliminary data.</text>
</comment>
<feature type="region of interest" description="Disordered" evidence="14">
    <location>
        <begin position="12"/>
        <end position="38"/>
    </location>
</feature>